<accession>A0A934QKH3</accession>
<dbReference type="InterPro" id="IPR010982">
    <property type="entry name" value="Lambda_DNA-bd_dom_sf"/>
</dbReference>
<reference evidence="2" key="2">
    <citation type="journal article" date="2020" name="Microorganisms">
        <title>Osmotic Adaptation and Compatible Solute Biosynthesis of Phototrophic Bacteria as Revealed from Genome Analyses.</title>
        <authorList>
            <person name="Imhoff J.F."/>
            <person name="Rahn T."/>
            <person name="Kunzel S."/>
            <person name="Keller A."/>
            <person name="Neulinger S.C."/>
        </authorList>
    </citation>
    <scope>NUCLEOTIDE SEQUENCE</scope>
    <source>
        <strain evidence="2">DSM 9154</strain>
    </source>
</reference>
<keyword evidence="3" id="KW-1185">Reference proteome</keyword>
<comment type="caution">
    <text evidence="2">The sequence shown here is derived from an EMBL/GenBank/DDBJ whole genome shotgun (WGS) entry which is preliminary data.</text>
</comment>
<organism evidence="2 3">
    <name type="scientific">Rhodovibrio salinarum</name>
    <dbReference type="NCBI Taxonomy" id="1087"/>
    <lineage>
        <taxon>Bacteria</taxon>
        <taxon>Pseudomonadati</taxon>
        <taxon>Pseudomonadota</taxon>
        <taxon>Alphaproteobacteria</taxon>
        <taxon>Rhodospirillales</taxon>
        <taxon>Rhodovibrionaceae</taxon>
        <taxon>Rhodovibrio</taxon>
    </lineage>
</organism>
<evidence type="ECO:0000313" key="2">
    <source>
        <dbReference type="EMBL" id="MBK1698553.1"/>
    </source>
</evidence>
<dbReference type="PROSITE" id="PS50943">
    <property type="entry name" value="HTH_CROC1"/>
    <property type="match status" value="1"/>
</dbReference>
<dbReference type="SMART" id="SM00530">
    <property type="entry name" value="HTH_XRE"/>
    <property type="match status" value="1"/>
</dbReference>
<reference evidence="2" key="1">
    <citation type="submission" date="2017-08" db="EMBL/GenBank/DDBJ databases">
        <authorList>
            <person name="Imhoff J.F."/>
            <person name="Rahn T."/>
            <person name="Kuenzel S."/>
            <person name="Neulinger S.C."/>
        </authorList>
    </citation>
    <scope>NUCLEOTIDE SEQUENCE</scope>
    <source>
        <strain evidence="2">DSM 9154</strain>
    </source>
</reference>
<name>A0A934QKH3_9PROT</name>
<gene>
    <name evidence="2" type="ORF">CKO21_14990</name>
</gene>
<dbReference type="Pfam" id="PF13560">
    <property type="entry name" value="HTH_31"/>
    <property type="match status" value="1"/>
</dbReference>
<dbReference type="GO" id="GO:0003677">
    <property type="term" value="F:DNA binding"/>
    <property type="evidence" value="ECO:0007669"/>
    <property type="project" value="InterPro"/>
</dbReference>
<evidence type="ECO:0000259" key="1">
    <source>
        <dbReference type="PROSITE" id="PS50943"/>
    </source>
</evidence>
<feature type="domain" description="HTH cro/C1-type" evidence="1">
    <location>
        <begin position="19"/>
        <end position="63"/>
    </location>
</feature>
<protein>
    <submittedName>
        <fullName evidence="2">XRE family transcriptional regulator</fullName>
    </submittedName>
</protein>
<dbReference type="RefSeq" id="WP_027289555.1">
    <property type="nucleotide sequence ID" value="NZ_NRRE01000028.1"/>
</dbReference>
<proteinExistence type="predicted"/>
<dbReference type="InterPro" id="IPR001387">
    <property type="entry name" value="Cro/C1-type_HTH"/>
</dbReference>
<dbReference type="AlphaFoldDB" id="A0A934QKH3"/>
<sequence length="269" mass="31234">MAIQDLSDNLRLLCSYSRSVSDVCRRIGINRQQFNKYLAGRSEPSLQNLRRIADHFGLDESELLFDHASFRRIIAIKRPLTEQLTHLSDRAREILLLTPQSVEQLHTHTGYYHNYFCPAEFPGKILRGLVQVFEDGGMVFSRNIERYPHDPYRSTRKYNGLFMHSGERVVMFEREATVGKMLWLTVLYPYDRDQPSLLPGLTVGVTNSSARDIACYRVILHRLGREVDLRWALGQCGLYDVDDERIDPTIRSRIPNEMRPEEAAFAMRI</sequence>
<dbReference type="SUPFAM" id="SSF47413">
    <property type="entry name" value="lambda repressor-like DNA-binding domains"/>
    <property type="match status" value="1"/>
</dbReference>
<dbReference type="CDD" id="cd00093">
    <property type="entry name" value="HTH_XRE"/>
    <property type="match status" value="1"/>
</dbReference>
<dbReference type="Gene3D" id="1.10.260.40">
    <property type="entry name" value="lambda repressor-like DNA-binding domains"/>
    <property type="match status" value="1"/>
</dbReference>
<dbReference type="EMBL" id="NRRE01000028">
    <property type="protein sequence ID" value="MBK1698553.1"/>
    <property type="molecule type" value="Genomic_DNA"/>
</dbReference>
<evidence type="ECO:0000313" key="3">
    <source>
        <dbReference type="Proteomes" id="UP000778970"/>
    </source>
</evidence>
<dbReference type="Proteomes" id="UP000778970">
    <property type="component" value="Unassembled WGS sequence"/>
</dbReference>